<dbReference type="Proteomes" id="UP001143910">
    <property type="component" value="Unassembled WGS sequence"/>
</dbReference>
<dbReference type="EMBL" id="JANJQO010000022">
    <property type="protein sequence ID" value="KAJ2983625.1"/>
    <property type="molecule type" value="Genomic_DNA"/>
</dbReference>
<evidence type="ECO:0000313" key="2">
    <source>
        <dbReference type="Proteomes" id="UP001143910"/>
    </source>
</evidence>
<sequence length="298" mass="32336">MASKCWFVLQQTHYPPPEFDPQGFGAINGPVCPGHLIPDLRHIDNVINREKALEIPCSMPLYRTQGWDLKWNLGQERGAGLSSKFTAPMGAAGSGLAIATEAGLAFQRSVQNYWAFDSLECFIIQPTRSYIDDVMDSDDVAAFLKRKGLLRSSSLFMITGVIVARGAKNITKTETRQNTMTGSLGVEVPTVLSVTLSPDVTHSQHSESSANKFTDFVWAVQLAKISRGLLDRQWSHETVASGATFGADAGKTTAQNIVTTLRENELDISLTSEFRIDGDIFIIGAGGAKTTAYGDISS</sequence>
<evidence type="ECO:0000313" key="1">
    <source>
        <dbReference type="EMBL" id="KAJ2983625.1"/>
    </source>
</evidence>
<accession>A0ACC1NWC4</accession>
<protein>
    <submittedName>
        <fullName evidence="1">Uncharacterized protein</fullName>
    </submittedName>
</protein>
<comment type="caution">
    <text evidence="1">The sequence shown here is derived from an EMBL/GenBank/DDBJ whole genome shotgun (WGS) entry which is preliminary data.</text>
</comment>
<organism evidence="1 2">
    <name type="scientific">Zarea fungicola</name>
    <dbReference type="NCBI Taxonomy" id="93591"/>
    <lineage>
        <taxon>Eukaryota</taxon>
        <taxon>Fungi</taxon>
        <taxon>Dikarya</taxon>
        <taxon>Ascomycota</taxon>
        <taxon>Pezizomycotina</taxon>
        <taxon>Sordariomycetes</taxon>
        <taxon>Hypocreomycetidae</taxon>
        <taxon>Hypocreales</taxon>
        <taxon>Cordycipitaceae</taxon>
        <taxon>Zarea</taxon>
    </lineage>
</organism>
<keyword evidence="2" id="KW-1185">Reference proteome</keyword>
<reference evidence="1" key="1">
    <citation type="submission" date="2022-08" db="EMBL/GenBank/DDBJ databases">
        <title>Genome Sequence of Lecanicillium fungicola.</title>
        <authorList>
            <person name="Buettner E."/>
        </authorList>
    </citation>
    <scope>NUCLEOTIDE SEQUENCE</scope>
    <source>
        <strain evidence="1">Babe33</strain>
    </source>
</reference>
<gene>
    <name evidence="1" type="ORF">NQ176_g554</name>
</gene>
<proteinExistence type="predicted"/>
<name>A0ACC1NWC4_9HYPO</name>